<comment type="cofactor">
    <cofactor evidence="1">
        <name>Mg(2+)</name>
        <dbReference type="ChEBI" id="CHEBI:18420"/>
    </cofactor>
</comment>
<evidence type="ECO:0000256" key="9">
    <source>
        <dbReference type="ARBA" id="ARBA00022777"/>
    </source>
</evidence>
<dbReference type="Gene3D" id="1.10.510.10">
    <property type="entry name" value="Transferase(Phosphotransferase) domain 1"/>
    <property type="match status" value="1"/>
</dbReference>
<dbReference type="Pfam" id="PF00686">
    <property type="entry name" value="CBM_20"/>
    <property type="match status" value="1"/>
</dbReference>
<evidence type="ECO:0000256" key="12">
    <source>
        <dbReference type="ARBA" id="ARBA00024334"/>
    </source>
</evidence>
<dbReference type="CDD" id="cd00051">
    <property type="entry name" value="EFh"/>
    <property type="match status" value="2"/>
</dbReference>
<feature type="binding site" evidence="15">
    <location>
        <position position="190"/>
    </location>
    <ligand>
        <name>ATP</name>
        <dbReference type="ChEBI" id="CHEBI:30616"/>
    </ligand>
</feature>
<dbReference type="PROSITE" id="PS50011">
    <property type="entry name" value="PROTEIN_KINASE_DOM"/>
    <property type="match status" value="1"/>
</dbReference>
<dbReference type="CDD" id="cd05117">
    <property type="entry name" value="STKc_CAMK"/>
    <property type="match status" value="1"/>
</dbReference>
<keyword evidence="8 15" id="KW-0547">Nucleotide-binding</keyword>
<evidence type="ECO:0000256" key="11">
    <source>
        <dbReference type="ARBA" id="ARBA00022840"/>
    </source>
</evidence>
<feature type="domain" description="Protein kinase" evidence="16">
    <location>
        <begin position="157"/>
        <end position="440"/>
    </location>
</feature>
<dbReference type="SMART" id="SM00054">
    <property type="entry name" value="EFh"/>
    <property type="match status" value="3"/>
</dbReference>
<dbReference type="SUPFAM" id="SSF49452">
    <property type="entry name" value="Starch-binding domain-like"/>
    <property type="match status" value="1"/>
</dbReference>
<proteinExistence type="inferred from homology"/>
<dbReference type="GO" id="GO:0005524">
    <property type="term" value="F:ATP binding"/>
    <property type="evidence" value="ECO:0007669"/>
    <property type="project" value="UniProtKB-UniRule"/>
</dbReference>
<name>A0A1Q9C1F7_SYMMI</name>
<evidence type="ECO:0000259" key="18">
    <source>
        <dbReference type="PROSITE" id="PS51166"/>
    </source>
</evidence>
<dbReference type="SMART" id="SM01065">
    <property type="entry name" value="CBM_2"/>
    <property type="match status" value="1"/>
</dbReference>
<protein>
    <recommendedName>
        <fullName evidence="3">non-specific serine/threonine protein kinase</fullName>
        <ecNumber evidence="3">2.7.11.1</ecNumber>
    </recommendedName>
</protein>
<keyword evidence="9 19" id="KW-0418">Kinase</keyword>
<dbReference type="AlphaFoldDB" id="A0A1Q9C1F7"/>
<evidence type="ECO:0000256" key="8">
    <source>
        <dbReference type="ARBA" id="ARBA00022741"/>
    </source>
</evidence>
<evidence type="ECO:0000256" key="4">
    <source>
        <dbReference type="ARBA" id="ARBA00022527"/>
    </source>
</evidence>
<dbReference type="PROSITE" id="PS50222">
    <property type="entry name" value="EF_HAND_2"/>
    <property type="match status" value="3"/>
</dbReference>
<dbReference type="InterPro" id="IPR002048">
    <property type="entry name" value="EF_hand_dom"/>
</dbReference>
<dbReference type="FunFam" id="3.30.200.20:FF:000315">
    <property type="entry name" value="Calcium-dependent protein kinase 3"/>
    <property type="match status" value="1"/>
</dbReference>
<dbReference type="InterPro" id="IPR013783">
    <property type="entry name" value="Ig-like_fold"/>
</dbReference>
<evidence type="ECO:0000256" key="7">
    <source>
        <dbReference type="ARBA" id="ARBA00022737"/>
    </source>
</evidence>
<evidence type="ECO:0000259" key="16">
    <source>
        <dbReference type="PROSITE" id="PS50011"/>
    </source>
</evidence>
<keyword evidence="7" id="KW-0677">Repeat</keyword>
<dbReference type="Gene3D" id="2.60.40.10">
    <property type="entry name" value="Immunoglobulins"/>
    <property type="match status" value="1"/>
</dbReference>
<comment type="catalytic activity">
    <reaction evidence="13">
        <text>L-threonyl-[protein] + ATP = O-phospho-L-threonyl-[protein] + ADP + H(+)</text>
        <dbReference type="Rhea" id="RHEA:46608"/>
        <dbReference type="Rhea" id="RHEA-COMP:11060"/>
        <dbReference type="Rhea" id="RHEA-COMP:11605"/>
        <dbReference type="ChEBI" id="CHEBI:15378"/>
        <dbReference type="ChEBI" id="CHEBI:30013"/>
        <dbReference type="ChEBI" id="CHEBI:30616"/>
        <dbReference type="ChEBI" id="CHEBI:61977"/>
        <dbReference type="ChEBI" id="CHEBI:456216"/>
        <dbReference type="EC" id="2.7.11.1"/>
    </reaction>
</comment>
<evidence type="ECO:0000256" key="6">
    <source>
        <dbReference type="ARBA" id="ARBA00022723"/>
    </source>
</evidence>
<dbReference type="Pfam" id="PF13499">
    <property type="entry name" value="EF-hand_7"/>
    <property type="match status" value="1"/>
</dbReference>
<dbReference type="OMA" id="MRHNSDG"/>
<keyword evidence="20" id="KW-1185">Reference proteome</keyword>
<evidence type="ECO:0000256" key="14">
    <source>
        <dbReference type="ARBA" id="ARBA00048679"/>
    </source>
</evidence>
<dbReference type="PROSITE" id="PS00018">
    <property type="entry name" value="EF_HAND_1"/>
    <property type="match status" value="3"/>
</dbReference>
<dbReference type="Gene3D" id="3.30.200.20">
    <property type="entry name" value="Phosphorylase Kinase, domain 1"/>
    <property type="match status" value="1"/>
</dbReference>
<dbReference type="Gene3D" id="1.10.238.10">
    <property type="entry name" value="EF-hand"/>
    <property type="match status" value="2"/>
</dbReference>
<evidence type="ECO:0000256" key="13">
    <source>
        <dbReference type="ARBA" id="ARBA00047899"/>
    </source>
</evidence>
<feature type="domain" description="EF-hand" evidence="17">
    <location>
        <begin position="484"/>
        <end position="519"/>
    </location>
</feature>
<organism evidence="19 20">
    <name type="scientific">Symbiodinium microadriaticum</name>
    <name type="common">Dinoflagellate</name>
    <name type="synonym">Zooxanthella microadriatica</name>
    <dbReference type="NCBI Taxonomy" id="2951"/>
    <lineage>
        <taxon>Eukaryota</taxon>
        <taxon>Sar</taxon>
        <taxon>Alveolata</taxon>
        <taxon>Dinophyceae</taxon>
        <taxon>Suessiales</taxon>
        <taxon>Symbiodiniaceae</taxon>
        <taxon>Symbiodinium</taxon>
    </lineage>
</organism>
<keyword evidence="6" id="KW-0479">Metal-binding</keyword>
<reference evidence="19 20" key="1">
    <citation type="submission" date="2016-02" db="EMBL/GenBank/DDBJ databases">
        <title>Genome analysis of coral dinoflagellate symbionts highlights evolutionary adaptations to a symbiotic lifestyle.</title>
        <authorList>
            <person name="Aranda M."/>
            <person name="Li Y."/>
            <person name="Liew Y.J."/>
            <person name="Baumgarten S."/>
            <person name="Simakov O."/>
            <person name="Wilson M."/>
            <person name="Piel J."/>
            <person name="Ashoor H."/>
            <person name="Bougouffa S."/>
            <person name="Bajic V.B."/>
            <person name="Ryu T."/>
            <person name="Ravasi T."/>
            <person name="Bayer T."/>
            <person name="Micklem G."/>
            <person name="Kim H."/>
            <person name="Bhak J."/>
            <person name="Lajeunesse T.C."/>
            <person name="Voolstra C.R."/>
        </authorList>
    </citation>
    <scope>NUCLEOTIDE SEQUENCE [LARGE SCALE GENOMIC DNA]</scope>
    <source>
        <strain evidence="19 20">CCMP2467</strain>
    </source>
</reference>
<dbReference type="InterPro" id="IPR000719">
    <property type="entry name" value="Prot_kinase_dom"/>
</dbReference>
<comment type="subunit">
    <text evidence="2">Monomer.</text>
</comment>
<dbReference type="InterPro" id="IPR017441">
    <property type="entry name" value="Protein_kinase_ATP_BS"/>
</dbReference>
<dbReference type="PROSITE" id="PS51166">
    <property type="entry name" value="CBM20"/>
    <property type="match status" value="1"/>
</dbReference>
<dbReference type="GO" id="GO:0005509">
    <property type="term" value="F:calcium ion binding"/>
    <property type="evidence" value="ECO:0007669"/>
    <property type="project" value="InterPro"/>
</dbReference>
<keyword evidence="10" id="KW-0106">Calcium</keyword>
<dbReference type="GO" id="GO:2001070">
    <property type="term" value="F:starch binding"/>
    <property type="evidence" value="ECO:0007669"/>
    <property type="project" value="InterPro"/>
</dbReference>
<comment type="similarity">
    <text evidence="12">Belongs to the protein kinase superfamily. Ser/Thr protein kinase family. CDPK subfamily.</text>
</comment>
<keyword evidence="11 15" id="KW-0067">ATP-binding</keyword>
<accession>A0A1Q9C1F7</accession>
<evidence type="ECO:0000259" key="17">
    <source>
        <dbReference type="PROSITE" id="PS50222"/>
    </source>
</evidence>
<evidence type="ECO:0000256" key="15">
    <source>
        <dbReference type="PROSITE-ProRule" id="PRU10141"/>
    </source>
</evidence>
<comment type="caution">
    <text evidence="19">The sequence shown here is derived from an EMBL/GenBank/DDBJ whole genome shotgun (WGS) entry which is preliminary data.</text>
</comment>
<dbReference type="SUPFAM" id="SSF56112">
    <property type="entry name" value="Protein kinase-like (PK-like)"/>
    <property type="match status" value="1"/>
</dbReference>
<dbReference type="CDD" id="cd05467">
    <property type="entry name" value="CBM20"/>
    <property type="match status" value="1"/>
</dbReference>
<evidence type="ECO:0000256" key="5">
    <source>
        <dbReference type="ARBA" id="ARBA00022679"/>
    </source>
</evidence>
<dbReference type="EC" id="2.7.11.1" evidence="3"/>
<evidence type="ECO:0000256" key="2">
    <source>
        <dbReference type="ARBA" id="ARBA00011245"/>
    </source>
</evidence>
<dbReference type="EMBL" id="LSRX01001933">
    <property type="protein sequence ID" value="OLP76754.1"/>
    <property type="molecule type" value="Genomic_DNA"/>
</dbReference>
<dbReference type="InterPro" id="IPR011992">
    <property type="entry name" value="EF-hand-dom_pair"/>
</dbReference>
<dbReference type="InterPro" id="IPR011009">
    <property type="entry name" value="Kinase-like_dom_sf"/>
</dbReference>
<dbReference type="InterPro" id="IPR002044">
    <property type="entry name" value="CBM20"/>
</dbReference>
<dbReference type="InterPro" id="IPR050205">
    <property type="entry name" value="CDPK_Ser/Thr_kinases"/>
</dbReference>
<dbReference type="PROSITE" id="PS00107">
    <property type="entry name" value="PROTEIN_KINASE_ATP"/>
    <property type="match status" value="1"/>
</dbReference>
<comment type="catalytic activity">
    <reaction evidence="14">
        <text>L-seryl-[protein] + ATP = O-phospho-L-seryl-[protein] + ADP + H(+)</text>
        <dbReference type="Rhea" id="RHEA:17989"/>
        <dbReference type="Rhea" id="RHEA-COMP:9863"/>
        <dbReference type="Rhea" id="RHEA-COMP:11604"/>
        <dbReference type="ChEBI" id="CHEBI:15378"/>
        <dbReference type="ChEBI" id="CHEBI:29999"/>
        <dbReference type="ChEBI" id="CHEBI:30616"/>
        <dbReference type="ChEBI" id="CHEBI:83421"/>
        <dbReference type="ChEBI" id="CHEBI:456216"/>
        <dbReference type="EC" id="2.7.11.1"/>
    </reaction>
</comment>
<dbReference type="FunFam" id="1.10.238.10:FF:000003">
    <property type="entry name" value="Calmodulin A"/>
    <property type="match status" value="1"/>
</dbReference>
<sequence length="661" mass="74202">MATRVEAECSFTQDGDKVCLLGSRPELGDWEATKALELKTGPKLWPRWTAQLPPGMAGAEFKLVIRRRDGSVEWEPVPHNRSWPDAPTGSKLCFRYGDQDMQVAKDSGYSRVKFDMGEDSKAPPVPKGHRAKTHLDIRQRLVSNSDKFRKNIEERFELDTTLLGEGGFGRVVKARDKETGAWRAVKTILKSRVTHMDEVKQELQLTQRMDHPNIVRLYAVYEDHCSLYLVLELCEGGELFDRLVDEKFLTEPVARKIMKHTFTMQQLFSDRWQVFSSIAYCHARDVVHRTGALQEQEWCDSGDLKPENYVLMSKARAVDQTPLKLIDFGLATSCRQDQSLSTAVGTPFYVAPEMLGHQYGREVDIWSCGVIMYCLHCGRLPFTAPTDLEVLRQVKRGRYTLDGPIWDQVSAPAKDLIGRCLEMDASKRIAATGALEHSWFQKSGAAADPKVFDPEVLQNLKAFSAANRFQKAALVAVAYNLTAEEGHELRETFTKMDKNGDGYLSFQEVQEGLGPLLERSGTNLSEVFKGIANAEGKLEYTQFIAAAMDEQLQGNEELCWRAFKVFDKDDSGAITMSELQEVIESDELSKMIEGQSLAKIFESTDKDSNGLISFSEFMDMLHSTAVLEPQSPTRSSIYARAMPSQGLGALISTELSQSPQN</sequence>
<dbReference type="Pfam" id="PF00036">
    <property type="entry name" value="EF-hand_1"/>
    <property type="match status" value="1"/>
</dbReference>
<feature type="domain" description="EF-hand" evidence="17">
    <location>
        <begin position="592"/>
        <end position="627"/>
    </location>
</feature>
<dbReference type="InterPro" id="IPR018247">
    <property type="entry name" value="EF_Hand_1_Ca_BS"/>
</dbReference>
<gene>
    <name evidence="19" type="primary">CPK3</name>
    <name evidence="19" type="ORF">AK812_SmicGene43276</name>
</gene>
<keyword evidence="5" id="KW-0808">Transferase</keyword>
<dbReference type="PANTHER" id="PTHR24349">
    <property type="entry name" value="SERINE/THREONINE-PROTEIN KINASE"/>
    <property type="match status" value="1"/>
</dbReference>
<evidence type="ECO:0000256" key="10">
    <source>
        <dbReference type="ARBA" id="ARBA00022837"/>
    </source>
</evidence>
<evidence type="ECO:0000256" key="3">
    <source>
        <dbReference type="ARBA" id="ARBA00012513"/>
    </source>
</evidence>
<feature type="domain" description="CBM20" evidence="18">
    <location>
        <begin position="1"/>
        <end position="100"/>
    </location>
</feature>
<keyword evidence="4" id="KW-0723">Serine/threonine-protein kinase</keyword>
<dbReference type="SMART" id="SM00220">
    <property type="entry name" value="S_TKc"/>
    <property type="match status" value="1"/>
</dbReference>
<dbReference type="Proteomes" id="UP000186817">
    <property type="component" value="Unassembled WGS sequence"/>
</dbReference>
<dbReference type="GO" id="GO:0004674">
    <property type="term" value="F:protein serine/threonine kinase activity"/>
    <property type="evidence" value="ECO:0007669"/>
    <property type="project" value="UniProtKB-KW"/>
</dbReference>
<evidence type="ECO:0000256" key="1">
    <source>
        <dbReference type="ARBA" id="ARBA00001946"/>
    </source>
</evidence>
<dbReference type="FunFam" id="1.10.510.10:FF:000571">
    <property type="entry name" value="Maternal embryonic leucine zipper kinase"/>
    <property type="match status" value="1"/>
</dbReference>
<dbReference type="InterPro" id="IPR013784">
    <property type="entry name" value="Carb-bd-like_fold"/>
</dbReference>
<evidence type="ECO:0000313" key="19">
    <source>
        <dbReference type="EMBL" id="OLP76754.1"/>
    </source>
</evidence>
<dbReference type="Pfam" id="PF00069">
    <property type="entry name" value="Pkinase"/>
    <property type="match status" value="1"/>
</dbReference>
<feature type="domain" description="EF-hand" evidence="17">
    <location>
        <begin position="554"/>
        <end position="589"/>
    </location>
</feature>
<dbReference type="SUPFAM" id="SSF47473">
    <property type="entry name" value="EF-hand"/>
    <property type="match status" value="1"/>
</dbReference>
<evidence type="ECO:0000313" key="20">
    <source>
        <dbReference type="Proteomes" id="UP000186817"/>
    </source>
</evidence>
<dbReference type="OrthoDB" id="419455at2759"/>